<dbReference type="InterPro" id="IPR000330">
    <property type="entry name" value="SNF2_N"/>
</dbReference>
<dbReference type="Gene3D" id="3.40.50.10810">
    <property type="entry name" value="Tandem AAA-ATPase domain"/>
    <property type="match status" value="1"/>
</dbReference>
<keyword evidence="2" id="KW-0863">Zinc-finger</keyword>
<reference evidence="6 7" key="1">
    <citation type="submission" date="2019-08" db="EMBL/GenBank/DDBJ databases">
        <title>Dermacoccus abyssi strain HZAU 226, whole genome Nanopore sequencing project.</title>
        <authorList>
            <person name="Guo A."/>
            <person name="Zhang X."/>
            <person name="Ruan Y."/>
            <person name="Liu W."/>
            <person name="Chen Q."/>
            <person name="Gu L."/>
        </authorList>
    </citation>
    <scope>NUCLEOTIDE SEQUENCE [LARGE SCALE GENOMIC DNA]</scope>
    <source>
        <strain evidence="6 7">HZAU 226</strain>
    </source>
</reference>
<dbReference type="SUPFAM" id="SSF52540">
    <property type="entry name" value="P-loop containing nucleoside triphosphate hydrolases"/>
    <property type="match status" value="2"/>
</dbReference>
<dbReference type="InterPro" id="IPR038718">
    <property type="entry name" value="SNF2-like_sf"/>
</dbReference>
<keyword evidence="1" id="KW-0378">Hydrolase</keyword>
<proteinExistence type="predicted"/>
<dbReference type="InterPro" id="IPR001650">
    <property type="entry name" value="Helicase_C-like"/>
</dbReference>
<dbReference type="CDD" id="cd18793">
    <property type="entry name" value="SF2_C_SNF"/>
    <property type="match status" value="1"/>
</dbReference>
<dbReference type="PROSITE" id="PS51194">
    <property type="entry name" value="HELICASE_CTER"/>
    <property type="match status" value="1"/>
</dbReference>
<evidence type="ECO:0000256" key="2">
    <source>
        <dbReference type="PROSITE-ProRule" id="PRU00325"/>
    </source>
</evidence>
<organism evidence="6 7">
    <name type="scientific">Dermacoccus abyssi</name>
    <dbReference type="NCBI Taxonomy" id="322596"/>
    <lineage>
        <taxon>Bacteria</taxon>
        <taxon>Bacillati</taxon>
        <taxon>Actinomycetota</taxon>
        <taxon>Actinomycetes</taxon>
        <taxon>Micrococcales</taxon>
        <taxon>Dermacoccaceae</taxon>
        <taxon>Dermacoccus</taxon>
    </lineage>
</organism>
<keyword evidence="2" id="KW-0479">Metal-binding</keyword>
<dbReference type="InterPro" id="IPR014001">
    <property type="entry name" value="Helicase_ATP-bd"/>
</dbReference>
<keyword evidence="7" id="KW-1185">Reference proteome</keyword>
<dbReference type="Pfam" id="PF00176">
    <property type="entry name" value="SNF2-rel_dom"/>
    <property type="match status" value="1"/>
</dbReference>
<dbReference type="PROSITE" id="PS51192">
    <property type="entry name" value="HELICASE_ATP_BIND_1"/>
    <property type="match status" value="1"/>
</dbReference>
<dbReference type="Proteomes" id="UP000323565">
    <property type="component" value="Chromosome"/>
</dbReference>
<dbReference type="Gene3D" id="3.40.50.300">
    <property type="entry name" value="P-loop containing nucleotide triphosphate hydrolases"/>
    <property type="match status" value="1"/>
</dbReference>
<evidence type="ECO:0000259" key="3">
    <source>
        <dbReference type="PROSITE" id="PS50966"/>
    </source>
</evidence>
<dbReference type="GO" id="GO:0004386">
    <property type="term" value="F:helicase activity"/>
    <property type="evidence" value="ECO:0007669"/>
    <property type="project" value="UniProtKB-KW"/>
</dbReference>
<feature type="domain" description="Helicase C-terminal" evidence="5">
    <location>
        <begin position="955"/>
        <end position="1111"/>
    </location>
</feature>
<keyword evidence="2" id="KW-0862">Zinc</keyword>
<feature type="domain" description="SWIM-type" evidence="3">
    <location>
        <begin position="66"/>
        <end position="106"/>
    </location>
</feature>
<accession>A0ABX5ZBK0</accession>
<evidence type="ECO:0000256" key="1">
    <source>
        <dbReference type="ARBA" id="ARBA00022801"/>
    </source>
</evidence>
<keyword evidence="6" id="KW-0067">ATP-binding</keyword>
<keyword evidence="6" id="KW-0547">Nucleotide-binding</keyword>
<evidence type="ECO:0000259" key="5">
    <source>
        <dbReference type="PROSITE" id="PS51194"/>
    </source>
</evidence>
<evidence type="ECO:0000259" key="4">
    <source>
        <dbReference type="PROSITE" id="PS51192"/>
    </source>
</evidence>
<protein>
    <submittedName>
        <fullName evidence="6">DEAD/DEAH box helicase</fullName>
    </submittedName>
</protein>
<sequence>MTMKFEPDEATWVLSSTDVGLAAVVGEGAFSRGLDYAIGGKVVALATADRGRVLMGTVTGNGLAPYQCLVTHKGEAANGEPLWVSRCTCPVATECKHAVAAIIAARRAITDGVSKGSVSRTPARSSAQSNVVPLFGGSGVATASWRARLSESLGPSEPERVEKRVESPTSTSWRAQLGLQFEAKARPASMSDSTPVQRLELKPTKLMRTGRWSRTATWVDVRSSAGISEAEEHQQEVLKRFVAAHKPQVGSGQTVYLDELGPGVWPGLREVADAGITLMLAATPGEGVTLAEPAEVTLGIHRSEAGLVLTADVVGVDLEPEFGTAILIGEPAHGVAVLDRGSLRLVPFHETPHSVLQPLLLGDVIEVPEDEIPEFESEFLPRLRRHTSISDVTNTLSDPVEPRLLLVVTPKTVGKVEVETFFTYGDKRVTSTPVGRGRQFSSESAVIARAAVLLGRLRLTRSVPGFDLWVKPKAELLGMEAVKLADAVPELKAVDGVDVVMAGELPVYEEAEDDPIIEVGVNEAGNKPDWLDLQITISVDGQEVPYPNLIEALHRGDETMMLPSGTYFRLDSPQLRDISRVLEEAQELTDKTSEKLQISRYDIGLWDQLVGLGVVEQQRTAWQEAVEGLTKQGWNPRAVETPVAFDATLRPYQLEGYAWLANLWDARLGGVLADDMGLGKTIQTLAMLERARAAGELDDAPALVIAPTSVLGVWAREAAQFTPKLRVSVLNATSKKRGTEVAQEISDERAHVVVTSYAVARLDADNFHACSWRALVLDEAQMVKNHTSQTFQAIKKIGAPFGLAISGTPLENSVMDVWSLFNLVAPGLFPRPEDFIRRYRKPIEQGEGHVVTDALSALRRRIGPLMLRRRKQDVAPDLPEKQIQRVDVALSPQHERVYKRHLRREQQRVMGLLKDPDANRVEILAALTRLRRLALDPALVDDEFSERSVSRKVEAVVQQLADIAGEGHRALVFSQFTDFLTIVREAAADAGVSTAYLDGSTRNRQQVVDEFKDGDADAFFISLKAGGTGLTLTEADYVIVLDPWWNPAAEDQAIDRAHRIGQTNPVMVYRYVSAGTIEDKVVELQEKKRKLFEDVVDAGAGGGRLSGADIAALLE</sequence>
<dbReference type="InterPro" id="IPR007527">
    <property type="entry name" value="Znf_SWIM"/>
</dbReference>
<dbReference type="InterPro" id="IPR027417">
    <property type="entry name" value="P-loop_NTPase"/>
</dbReference>
<feature type="domain" description="Helicase ATP-binding" evidence="4">
    <location>
        <begin position="661"/>
        <end position="827"/>
    </location>
</feature>
<dbReference type="InterPro" id="IPR049730">
    <property type="entry name" value="SNF2/RAD54-like_C"/>
</dbReference>
<dbReference type="Pfam" id="PF00271">
    <property type="entry name" value="Helicase_C"/>
    <property type="match status" value="1"/>
</dbReference>
<dbReference type="SMART" id="SM00490">
    <property type="entry name" value="HELICc"/>
    <property type="match status" value="1"/>
</dbReference>
<evidence type="ECO:0000313" key="6">
    <source>
        <dbReference type="EMBL" id="QEH94302.1"/>
    </source>
</evidence>
<name>A0ABX5ZBK0_9MICO</name>
<gene>
    <name evidence="6" type="ORF">FV141_12820</name>
</gene>
<dbReference type="SMART" id="SM00487">
    <property type="entry name" value="DEXDc"/>
    <property type="match status" value="1"/>
</dbReference>
<keyword evidence="6" id="KW-0347">Helicase</keyword>
<evidence type="ECO:0000313" key="7">
    <source>
        <dbReference type="Proteomes" id="UP000323565"/>
    </source>
</evidence>
<dbReference type="EMBL" id="CP043031">
    <property type="protein sequence ID" value="QEH94302.1"/>
    <property type="molecule type" value="Genomic_DNA"/>
</dbReference>
<dbReference type="PANTHER" id="PTHR10799">
    <property type="entry name" value="SNF2/RAD54 HELICASE FAMILY"/>
    <property type="match status" value="1"/>
</dbReference>
<dbReference type="PROSITE" id="PS50966">
    <property type="entry name" value="ZF_SWIM"/>
    <property type="match status" value="1"/>
</dbReference>